<name>A0A3M6XDV7_HORWE</name>
<dbReference type="AlphaFoldDB" id="A0A3M6XDV7"/>
<evidence type="ECO:0000313" key="2">
    <source>
        <dbReference type="Proteomes" id="UP000281245"/>
    </source>
</evidence>
<sequence>MQDLVTLPRDIKHYILQFLTDQRDLYNLNLTCQELRHDALPFYYNTVHVNGNVALPVLAAGLVPTNPGLQHLRHLVIKEPYCDDPIECQCQQCPVHSNTDTALTLLANLLPYDCLLTFTCDCVLHLPFFILATLYRRQPKLRTLRLDSFHLDPVIASLSQGRLANIATVYICTSDPSEASLWNRVLPTLSNLRNLEVIAAADRFDGVYPLTADASSEVLAKLLDWTSQKSHYKPHLHTLQVQGFDLTDAAETLRRHIHFPGLQVLGIQFCPNSVRLVEILYETHELGRLSLRTLILVEAEKSPEFRLHNPALSRLLSTFDTLEHLFVRAKGSAAHWPDLPAVAGHAASLRLLHLDCLVPRSSGQQRRGSALQKLHKLEQFALPMSGIDLVEAGCCATAPCYREMRGLLTCLNALPSLRTLQMLDMRLYDLNVRQDDRELLSAFVLRHTRTLADYVFNAMAKLNTFSFGRLKYRHSNINRWESCSGQCYHLGRTIDARGREQITAIEASLQELKQIEPAVNTLDMGDLEHGGLFRYGYEL</sequence>
<comment type="caution">
    <text evidence="1">The sequence shown here is derived from an EMBL/GenBank/DDBJ whole genome shotgun (WGS) entry which is preliminary data.</text>
</comment>
<accession>A0A3M6XDV7</accession>
<protein>
    <recommendedName>
        <fullName evidence="3">F-box domain-containing protein</fullName>
    </recommendedName>
</protein>
<evidence type="ECO:0008006" key="3">
    <source>
        <dbReference type="Google" id="ProtNLM"/>
    </source>
</evidence>
<evidence type="ECO:0000313" key="1">
    <source>
        <dbReference type="EMBL" id="RMX88688.1"/>
    </source>
</evidence>
<dbReference type="OrthoDB" id="3866088at2759"/>
<dbReference type="EMBL" id="QWIJ01000060">
    <property type="protein sequence ID" value="RMX88688.1"/>
    <property type="molecule type" value="Genomic_DNA"/>
</dbReference>
<gene>
    <name evidence="1" type="ORF">D0869_01450</name>
</gene>
<proteinExistence type="predicted"/>
<reference evidence="1 2" key="1">
    <citation type="journal article" date="2018" name="BMC Genomics">
        <title>Genomic evidence for intraspecific hybridization in a clonal and extremely halotolerant yeast.</title>
        <authorList>
            <person name="Gostincar C."/>
            <person name="Stajich J.E."/>
            <person name="Zupancic J."/>
            <person name="Zalar P."/>
            <person name="Gunde-Cimerman N."/>
        </authorList>
    </citation>
    <scope>NUCLEOTIDE SEQUENCE [LARGE SCALE GENOMIC DNA]</scope>
    <source>
        <strain evidence="1 2">EXF-6656</strain>
    </source>
</reference>
<dbReference type="SUPFAM" id="SSF52047">
    <property type="entry name" value="RNI-like"/>
    <property type="match status" value="1"/>
</dbReference>
<organism evidence="1 2">
    <name type="scientific">Hortaea werneckii</name>
    <name type="common">Black yeast</name>
    <name type="synonym">Cladosporium werneckii</name>
    <dbReference type="NCBI Taxonomy" id="91943"/>
    <lineage>
        <taxon>Eukaryota</taxon>
        <taxon>Fungi</taxon>
        <taxon>Dikarya</taxon>
        <taxon>Ascomycota</taxon>
        <taxon>Pezizomycotina</taxon>
        <taxon>Dothideomycetes</taxon>
        <taxon>Dothideomycetidae</taxon>
        <taxon>Mycosphaerellales</taxon>
        <taxon>Teratosphaeriaceae</taxon>
        <taxon>Hortaea</taxon>
    </lineage>
</organism>
<dbReference type="Proteomes" id="UP000281245">
    <property type="component" value="Unassembled WGS sequence"/>
</dbReference>
<dbReference type="VEuPathDB" id="FungiDB:BTJ68_11467"/>